<feature type="compositionally biased region" description="Basic and acidic residues" evidence="2">
    <location>
        <begin position="1"/>
        <end position="10"/>
    </location>
</feature>
<keyword evidence="5" id="KW-1185">Reference proteome</keyword>
<evidence type="ECO:0000313" key="5">
    <source>
        <dbReference type="Proteomes" id="UP000467840"/>
    </source>
</evidence>
<sequence>MENATDELKNTKSMSSNPENPNPPKRHSKTREEGELSSSTDGDENPVCSATQSAGSVNPPAPAGSIPIPSLNKFTEGIQARKATSGTNPANSVDVLPHTSIQPNKDKSFEKSRVPFKSANPGWHGPQGANTNLVISFSDDDTGSESEDHMAEKALEIKQNTAGVDGTRRLPSLSSEKSSKLQKTARNVNKVMPKKLSLSRTFISSTAKINGGAHSRGAAPSSIDQGSLVRNFNTMNRKFTSPEHSFDQGLGLNNTKLRDLRQQIALRERELKLKAIHQNKESASVSGRDYTVVNLGGDTVRKSNAILVDVRQLESKESDRKRLKVSGSYSAQLASDRRQEITAASLNDIGLWNYLGAPNVSEHSNIDMHSLVEMEESLDKELEEAQEHRRICEIEERNALKAYRKAQRALVEANARCTELYHKRELYSAQFRSFILNDSSLLWSTRKPEHVGIGLNHMDNTSRNLELMPPSSHSRRPEYDGHNQPGYDSNIQCANGGPLKMSYRHVNGQNMGSEPCSEPDASTSEPLHLNRENAANAVSSPSNDPNISADEDEETSPLGRRIFPKNSGLSNPESADELGAENDNGSERTQTSNGSVPLLEAERNQEFDLGGNDQRERDVFGSTVQIQKHKKKGNEYSVRVDPFWPLCMYDLRGKCNNDQCPWQHVRDFSNENAGQHQHDGSDSADCQVGLTLQKRKRNGAAGLAKCRSFLTPPTYLVGLDVLKADPHSYESVVARRHGQCWKKCFSVCLALSNLFQIDLPADEPFLHSNDGRIEVNGSWDKPSLYFRSRNSIVNHLNQMLPDDVQSLEKALLILNQEVNKLEGMKKALSILSRAIEADPKSEILWITYLLIYYGNIKSIAKEDMFSYAVKHNDRSYGLWLMYINSRMHLVDRLSAYDAALTALCHHASARESDEMYASACILDIFLQMMNCLCMSGNVEKAIQKICGFFTVASNSDQQPHSLLLSDILACLKISDKYMFWVCCVYLVIYRTLPEAVVQKFECDKELLAIEWPCTHLLDEEKLRAIKLVEMAVDSVKLSVDTGSLASEADLTSAQHFGLCHIRCMVALGGLECCGSLLDEYTKLYPFCLELVLISARLQMNDFENFEGFEEAIRSWPKETPGIHCIWNQYIECALRKGDVGFVKELIVRRFNSSSEVQYHQQEKLDVTHTNSSDQLSRLASASNPEFLTSNSNWMDMTFGYLNYSLAKLLHNDHIEARNAIDKAFKAAAPPIFKHCLREHANFLLNYELQLKEDAFISEQLNVLNGYLDDARALPVSEPLSRRFINKIEKPRVRQLISNLLSPVSCDFSLVNIVLEVWHGPSLVPQKFSQPQELVDFVEAILEIVPSNYQLAFSACKLLSRGEHFSEVSSGSMLYWASSTLVSAIFHAIPIAPEYVWVNAAGILEGIEGTELISERFYRRALSAYPFSIKLWNCYYNLSKIRGDANSIVEAAREKGIELG</sequence>
<comment type="caution">
    <text evidence="4">The sequence shown here is derived from an EMBL/GenBank/DDBJ whole genome shotgun (WGS) entry which is preliminary data.</text>
</comment>
<feature type="region of interest" description="Disordered" evidence="2">
    <location>
        <begin position="1"/>
        <end position="111"/>
    </location>
</feature>
<evidence type="ECO:0000256" key="1">
    <source>
        <dbReference type="SAM" id="Coils"/>
    </source>
</evidence>
<evidence type="ECO:0000256" key="2">
    <source>
        <dbReference type="SAM" id="MobiDB-lite"/>
    </source>
</evidence>
<accession>A0A6A6L3S2</accession>
<feature type="compositionally biased region" description="Polar residues" evidence="2">
    <location>
        <begin position="82"/>
        <end position="91"/>
    </location>
</feature>
<feature type="region of interest" description="Disordered" evidence="2">
    <location>
        <begin position="462"/>
        <end position="599"/>
    </location>
</feature>
<dbReference type="EMBL" id="JAAGAX010000013">
    <property type="protein sequence ID" value="KAF2296020.1"/>
    <property type="molecule type" value="Genomic_DNA"/>
</dbReference>
<feature type="compositionally biased region" description="Polar residues" evidence="2">
    <location>
        <begin position="536"/>
        <end position="546"/>
    </location>
</feature>
<gene>
    <name evidence="4" type="ORF">GH714_035713</name>
</gene>
<name>A0A6A6L3S2_HEVBR</name>
<dbReference type="Pfam" id="PF10650">
    <property type="entry name" value="zf-C3H1"/>
    <property type="match status" value="1"/>
</dbReference>
<dbReference type="PANTHER" id="PTHR21563:SF3">
    <property type="entry name" value="ZINC FINGER C3H1 DOMAIN-CONTAINING PROTEIN"/>
    <property type="match status" value="1"/>
</dbReference>
<feature type="coiled-coil region" evidence="1">
    <location>
        <begin position="368"/>
        <end position="398"/>
    </location>
</feature>
<reference evidence="4 5" key="1">
    <citation type="journal article" date="2020" name="Mol. Plant">
        <title>The Chromosome-Based Rubber Tree Genome Provides New Insights into Spurge Genome Evolution and Rubber Biosynthesis.</title>
        <authorList>
            <person name="Liu J."/>
            <person name="Shi C."/>
            <person name="Shi C.C."/>
            <person name="Li W."/>
            <person name="Zhang Q.J."/>
            <person name="Zhang Y."/>
            <person name="Li K."/>
            <person name="Lu H.F."/>
            <person name="Shi C."/>
            <person name="Zhu S.T."/>
            <person name="Xiao Z.Y."/>
            <person name="Nan H."/>
            <person name="Yue Y."/>
            <person name="Zhu X.G."/>
            <person name="Wu Y."/>
            <person name="Hong X.N."/>
            <person name="Fan G.Y."/>
            <person name="Tong Y."/>
            <person name="Zhang D."/>
            <person name="Mao C.L."/>
            <person name="Liu Y.L."/>
            <person name="Hao S.J."/>
            <person name="Liu W.Q."/>
            <person name="Lv M.Q."/>
            <person name="Zhang H.B."/>
            <person name="Liu Y."/>
            <person name="Hu-Tang G.R."/>
            <person name="Wang J.P."/>
            <person name="Wang J.H."/>
            <person name="Sun Y.H."/>
            <person name="Ni S.B."/>
            <person name="Chen W.B."/>
            <person name="Zhang X.C."/>
            <person name="Jiao Y.N."/>
            <person name="Eichler E.E."/>
            <person name="Li G.H."/>
            <person name="Liu X."/>
            <person name="Gao L.Z."/>
        </authorList>
    </citation>
    <scope>NUCLEOTIDE SEQUENCE [LARGE SCALE GENOMIC DNA]</scope>
    <source>
        <strain evidence="5">cv. GT1</strain>
        <tissue evidence="4">Leaf</tissue>
    </source>
</reference>
<dbReference type="GO" id="GO:0005634">
    <property type="term" value="C:nucleus"/>
    <property type="evidence" value="ECO:0007669"/>
    <property type="project" value="TreeGrafter"/>
</dbReference>
<evidence type="ECO:0000313" key="4">
    <source>
        <dbReference type="EMBL" id="KAF2296020.1"/>
    </source>
</evidence>
<dbReference type="SUPFAM" id="SSF48452">
    <property type="entry name" value="TPR-like"/>
    <property type="match status" value="1"/>
</dbReference>
<dbReference type="Proteomes" id="UP000467840">
    <property type="component" value="Chromosome 7"/>
</dbReference>
<proteinExistence type="predicted"/>
<organism evidence="4 5">
    <name type="scientific">Hevea brasiliensis</name>
    <name type="common">Para rubber tree</name>
    <name type="synonym">Siphonia brasiliensis</name>
    <dbReference type="NCBI Taxonomy" id="3981"/>
    <lineage>
        <taxon>Eukaryota</taxon>
        <taxon>Viridiplantae</taxon>
        <taxon>Streptophyta</taxon>
        <taxon>Embryophyta</taxon>
        <taxon>Tracheophyta</taxon>
        <taxon>Spermatophyta</taxon>
        <taxon>Magnoliopsida</taxon>
        <taxon>eudicotyledons</taxon>
        <taxon>Gunneridae</taxon>
        <taxon>Pentapetalae</taxon>
        <taxon>rosids</taxon>
        <taxon>fabids</taxon>
        <taxon>Malpighiales</taxon>
        <taxon>Euphorbiaceae</taxon>
        <taxon>Crotonoideae</taxon>
        <taxon>Micrandreae</taxon>
        <taxon>Hevea</taxon>
    </lineage>
</organism>
<dbReference type="PANTHER" id="PTHR21563">
    <property type="entry name" value="ZINC FINGER C3H1 DOMAIN-CONTAINING PROTEIN"/>
    <property type="match status" value="1"/>
</dbReference>
<protein>
    <recommendedName>
        <fullName evidence="3">Putative zinc-finger domain-containing protein</fullName>
    </recommendedName>
</protein>
<dbReference type="InterPro" id="IPR039278">
    <property type="entry name" value="Red1"/>
</dbReference>
<dbReference type="InterPro" id="IPR019607">
    <property type="entry name" value="Putative_zinc-finger_domain"/>
</dbReference>
<dbReference type="InterPro" id="IPR011990">
    <property type="entry name" value="TPR-like_helical_dom_sf"/>
</dbReference>
<feature type="domain" description="Putative zinc-finger" evidence="3">
    <location>
        <begin position="646"/>
        <end position="666"/>
    </location>
</feature>
<evidence type="ECO:0000259" key="3">
    <source>
        <dbReference type="Pfam" id="PF10650"/>
    </source>
</evidence>
<dbReference type="GO" id="GO:0000178">
    <property type="term" value="C:exosome (RNase complex)"/>
    <property type="evidence" value="ECO:0007669"/>
    <property type="project" value="TreeGrafter"/>
</dbReference>
<keyword evidence="1" id="KW-0175">Coiled coil</keyword>